<organism evidence="2 3">
    <name type="scientific">Pseudobdellovibrio exovorus JSS</name>
    <dbReference type="NCBI Taxonomy" id="1184267"/>
    <lineage>
        <taxon>Bacteria</taxon>
        <taxon>Pseudomonadati</taxon>
        <taxon>Bdellovibrionota</taxon>
        <taxon>Bdellovibrionia</taxon>
        <taxon>Bdellovibrionales</taxon>
        <taxon>Pseudobdellovibrionaceae</taxon>
        <taxon>Pseudobdellovibrio</taxon>
    </lineage>
</organism>
<proteinExistence type="predicted"/>
<dbReference type="Gene3D" id="3.40.50.300">
    <property type="entry name" value="P-loop containing nucleotide triphosphate hydrolases"/>
    <property type="match status" value="1"/>
</dbReference>
<reference evidence="2 3" key="1">
    <citation type="journal article" date="2013" name="ISME J.">
        <title>By their genes ye shall know them: genomic signatures of predatory bacteria.</title>
        <authorList>
            <person name="Pasternak Z."/>
            <person name="Pietrokovski S."/>
            <person name="Rotem O."/>
            <person name="Gophna U."/>
            <person name="Lurie-Weinberger M.N."/>
            <person name="Jurkevitch E."/>
        </authorList>
    </citation>
    <scope>NUCLEOTIDE SEQUENCE [LARGE SCALE GENOMIC DNA]</scope>
    <source>
        <strain evidence="2 3">JSS</strain>
    </source>
</reference>
<dbReference type="InterPro" id="IPR038727">
    <property type="entry name" value="NadR/Ttd14_AAA_dom"/>
</dbReference>
<dbReference type="PANTHER" id="PTHR34932:SF1">
    <property type="entry name" value="TRPL TRANSLOCATION DEFECT PROTEIN 14"/>
    <property type="match status" value="1"/>
</dbReference>
<evidence type="ECO:0000313" key="3">
    <source>
        <dbReference type="Proteomes" id="UP000012040"/>
    </source>
</evidence>
<dbReference type="GO" id="GO:0035091">
    <property type="term" value="F:phosphatidylinositol binding"/>
    <property type="evidence" value="ECO:0007669"/>
    <property type="project" value="TreeGrafter"/>
</dbReference>
<accession>M4VB16</accession>
<dbReference type="PANTHER" id="PTHR34932">
    <property type="entry name" value="TRPL TRANSLOCATION DEFECT PROTEIN 14"/>
    <property type="match status" value="1"/>
</dbReference>
<feature type="domain" description="NadR/Ttd14 AAA" evidence="1">
    <location>
        <begin position="4"/>
        <end position="163"/>
    </location>
</feature>
<dbReference type="GO" id="GO:0070300">
    <property type="term" value="F:phosphatidic acid binding"/>
    <property type="evidence" value="ECO:0007669"/>
    <property type="project" value="TreeGrafter"/>
</dbReference>
<dbReference type="KEGG" id="bex:A11Q_1000"/>
<dbReference type="InterPro" id="IPR053227">
    <property type="entry name" value="TRPL-trafficking_regulator"/>
</dbReference>
<dbReference type="InterPro" id="IPR027417">
    <property type="entry name" value="P-loop_NTPase"/>
</dbReference>
<dbReference type="Proteomes" id="UP000012040">
    <property type="component" value="Chromosome"/>
</dbReference>
<dbReference type="SUPFAM" id="SSF52540">
    <property type="entry name" value="P-loop containing nucleoside triphosphate hydrolases"/>
    <property type="match status" value="1"/>
</dbReference>
<dbReference type="AlphaFoldDB" id="M4VB16"/>
<dbReference type="STRING" id="1184267.A11Q_1000"/>
<dbReference type="Pfam" id="PF13521">
    <property type="entry name" value="AAA_28"/>
    <property type="match status" value="1"/>
</dbReference>
<protein>
    <recommendedName>
        <fullName evidence="1">NadR/Ttd14 AAA domain-containing protein</fullName>
    </recommendedName>
</protein>
<dbReference type="RefSeq" id="WP_015469706.1">
    <property type="nucleotide sequence ID" value="NC_020813.1"/>
</dbReference>
<sequence>MPVKIAITGGPSGGKTTLIEALRKEFGQKVKIVPEAASILYKGGFPRVKSYEGYFHAQRAIYFTQKELEALRCKTNPEALIVCDRGSLDALAYWPDSADNFFETTQTTRAAELARYDWVIHLDTATEPDYDTSNEIRTESFHEALLLNDKIKQSWDGHPQRIILGAEQDFFSKMKRATLVIAAILENKAMEEVKAIR</sequence>
<dbReference type="PATRIC" id="fig|1184267.3.peg.1014"/>
<dbReference type="EMBL" id="CP003537">
    <property type="protein sequence ID" value="AGH95216.1"/>
    <property type="molecule type" value="Genomic_DNA"/>
</dbReference>
<gene>
    <name evidence="2" type="ORF">A11Q_1000</name>
</gene>
<keyword evidence="3" id="KW-1185">Reference proteome</keyword>
<dbReference type="eggNOG" id="COG3911">
    <property type="taxonomic scope" value="Bacteria"/>
</dbReference>
<evidence type="ECO:0000259" key="1">
    <source>
        <dbReference type="Pfam" id="PF13521"/>
    </source>
</evidence>
<evidence type="ECO:0000313" key="2">
    <source>
        <dbReference type="EMBL" id="AGH95216.1"/>
    </source>
</evidence>
<dbReference type="GO" id="GO:0005525">
    <property type="term" value="F:GTP binding"/>
    <property type="evidence" value="ECO:0007669"/>
    <property type="project" value="TreeGrafter"/>
</dbReference>
<name>M4VB16_9BACT</name>
<dbReference type="HOGENOM" id="CLU_088091_1_0_7"/>